<dbReference type="Proteomes" id="UP000307841">
    <property type="component" value="Unassembled WGS sequence"/>
</dbReference>
<name>A0A4U2Y309_9BACL</name>
<dbReference type="EMBL" id="SZNK01000001">
    <property type="protein sequence ID" value="TKI54819.1"/>
    <property type="molecule type" value="Genomic_DNA"/>
</dbReference>
<dbReference type="RefSeq" id="WP_162309037.1">
    <property type="nucleotide sequence ID" value="NZ_SZNK01000001.1"/>
</dbReference>
<reference evidence="1 2" key="1">
    <citation type="submission" date="2019-04" db="EMBL/GenBank/DDBJ databases">
        <title>Whole genome sequencing of Brevibacillus sp. TGS2-1.</title>
        <authorList>
            <person name="Choi A."/>
        </authorList>
    </citation>
    <scope>NUCLEOTIDE SEQUENCE [LARGE SCALE GENOMIC DNA]</scope>
    <source>
        <strain evidence="1 2">TGS2-1</strain>
    </source>
</reference>
<evidence type="ECO:0000313" key="2">
    <source>
        <dbReference type="Proteomes" id="UP000307841"/>
    </source>
</evidence>
<dbReference type="OrthoDB" id="5186583at2"/>
<keyword evidence="2" id="KW-1185">Reference proteome</keyword>
<dbReference type="AlphaFoldDB" id="A0A4U2Y309"/>
<sequence>MVKKNNEDKEKLPTELQAERFDMLEPMLESHLHEVREFSKKKQDGVLSKLKVNLINRVLTEIKEVLKYDPTIEFLDLLDDETLPQNGEAVLILGQYQAAMKQFRSKYYGWNSRDAQTRWRTQERP</sequence>
<gene>
    <name evidence="1" type="ORF">E8L90_04830</name>
</gene>
<evidence type="ECO:0000313" key="1">
    <source>
        <dbReference type="EMBL" id="TKI54819.1"/>
    </source>
</evidence>
<organism evidence="1 2">
    <name type="scientific">Brevibacillus antibioticus</name>
    <dbReference type="NCBI Taxonomy" id="2570228"/>
    <lineage>
        <taxon>Bacteria</taxon>
        <taxon>Bacillati</taxon>
        <taxon>Bacillota</taxon>
        <taxon>Bacilli</taxon>
        <taxon>Bacillales</taxon>
        <taxon>Paenibacillaceae</taxon>
        <taxon>Brevibacillus</taxon>
    </lineage>
</organism>
<accession>A0A4U2Y309</accession>
<protein>
    <submittedName>
        <fullName evidence="1">Uncharacterized protein</fullName>
    </submittedName>
</protein>
<comment type="caution">
    <text evidence="1">The sequence shown here is derived from an EMBL/GenBank/DDBJ whole genome shotgun (WGS) entry which is preliminary data.</text>
</comment>
<proteinExistence type="predicted"/>